<dbReference type="EMBL" id="CR954253">
    <property type="protein sequence ID" value="CAI98723.1"/>
    <property type="molecule type" value="Genomic_DNA"/>
</dbReference>
<dbReference type="InterPro" id="IPR048428">
    <property type="entry name" value="YobI-NTPase"/>
</dbReference>
<feature type="coiled-coil region" evidence="1">
    <location>
        <begin position="536"/>
        <end position="563"/>
    </location>
</feature>
<feature type="domain" description="YobI-like P-loop NTPase" evidence="3">
    <location>
        <begin position="35"/>
        <end position="409"/>
    </location>
</feature>
<keyword evidence="1" id="KW-0175">Coiled coil</keyword>
<dbReference type="KEGG" id="ldb:Ldb1985"/>
<evidence type="ECO:0000259" key="3">
    <source>
        <dbReference type="Pfam" id="PF20693"/>
    </source>
</evidence>
<dbReference type="InterPro" id="IPR027417">
    <property type="entry name" value="P-loop_NTPase"/>
</dbReference>
<sequence length="1215" mass="141861">MGYYSKRIYCKMKQNNKKKLDDLAPNDNLKSDNEYLELLDEVLKKCDRLHNVALTGPYGSGKSSIIASYLKRHPDVEKISLNISLAAFSSKQDPDDGDTSLTEEEIQRGILKQIFYKVKPSEIPLSRYRKLHNPSVIKIFIILITLVLSFLIGLYIFDYGLWSKNRSLLDQAVKHAHAFGMLYYIILIVIVVVSGTLLNILVKAVAHILSRLSLSKINVGKVAEVDRQTSESFFDKNMDELAYFFETTNYRIVFFEDLDRWGNIDIFSHLRELNSLLNRDDAIKEPLVFVYALGDDMFQNEEERTKFFDYIIPVIPVMNATNAGEFLLEKVKHGKLEPKITKDFIFDVSPYIPNIRVLVNIWNEFEVYEPIIIKKQGLDLDVEKLLALIIFKNLYPKEFAELELEQGIVKDVFNGKEAYLQTIKRDLKEQISSLESKIESTKNEVLESHKELMTAFLLETTNYQGVTTSFYHGYGYSRQKFNSVNLLNGKQTLKDLKDVGIDNIEYISFEDTQERRIDCNIDELYNKYESRIELATSAKESKVKDLQSQLQNLKRRMTELDLVTLAELIENYPLDDYLPDEVKENNLLVFLLRRGYIDEQYASYINYFKGNSISREDQNFILAVKNRKKLPQSYKLTKVANVADRLRAIDFSQKEIYNNDLMDYMLREYSSTDQKLEAFIKQLKDETEDSWLFVSNYLALETDQAKKNRCKFIRILSYAWHNMFNYIQDRIDLSPETVDCYLELIFKFADTSDIKEMDTSKSISKYLSYTENSLQRFEDIRVSRMTEILDNALSVKFSKEDLSDVPKSMINHITAKRYYKINEKMLDEILGRLNPDLQKSFNKHAYTNLLKLDRDDNLQMQILEYIYEKDNLSIFMDEVVLADDNIFESIEAIRDLLDRLKENEDYQDRLLQHEEFVGVSLSEFTLDEPDQYIWNLVLKNSRVKATWSTVGEYWSSFKFSPELFQFIQNNIDSIIASDRLVCTQDFVDDLFINATWDDDTFSSLAPCFKGWKFSGTISDIPEQNLRVLIDQDFFKFTQEYYDQVKSVSDELATAYILKHQLEALDKLDISDINGLAINLLASPSISSELINRIVDNNLPQKMVDQEVAMNLANKFFDVNKQWFFAILENLSDVKRVPWMQRNIDLLDRDDFRQCFSKLPGTYHEFYEKYNSLKEVKLDNTKGNVALSERLRNVGYITSSRIKNDGKLAVKLKKQP</sequence>
<dbReference type="HOGENOM" id="CLU_005044_0_0_9"/>
<feature type="transmembrane region" description="Helical" evidence="2">
    <location>
        <begin position="177"/>
        <end position="202"/>
    </location>
</feature>
<gene>
    <name evidence="4" type="ordered locus">Ldb1985</name>
</gene>
<dbReference type="RefSeq" id="WP_011544260.1">
    <property type="nucleotide sequence ID" value="NC_008054.1"/>
</dbReference>
<dbReference type="eggNOG" id="COG1484">
    <property type="taxonomic scope" value="Bacteria"/>
</dbReference>
<feature type="coiled-coil region" evidence="1">
    <location>
        <begin position="424"/>
        <end position="451"/>
    </location>
</feature>
<reference evidence="4 5" key="1">
    <citation type="journal article" date="2006" name="Proc. Natl. Acad. Sci. U.S.A.">
        <title>The complete genome sequence of Lactobacillus bulgaricus reveals extensive and ongoing reductive evolution.</title>
        <authorList>
            <person name="van de Guchte M."/>
            <person name="Penaud S."/>
            <person name="Grimaldi C."/>
            <person name="Barbe V."/>
            <person name="Bryson K."/>
            <person name="Nicolas P."/>
            <person name="Robert C."/>
            <person name="Oztas S."/>
            <person name="Mangenot S."/>
            <person name="Couloux A."/>
            <person name="Loux V."/>
            <person name="Dervyn R."/>
            <person name="Bossy R."/>
            <person name="Bolotin A."/>
            <person name="Batto J.-M."/>
            <person name="Walunas T."/>
            <person name="Gibrat J.-F."/>
            <person name="Bessieres P."/>
            <person name="Weissenbach J."/>
            <person name="Ehrlich S.D."/>
            <person name="Maguin E."/>
        </authorList>
    </citation>
    <scope>NUCLEOTIDE SEQUENCE [LARGE SCALE GENOMIC DNA]</scope>
    <source>
        <strain evidence="5">ATCC 11842 / DSM 20081 / BCRC 10696 / JCM 1002 / NBRC 13953 / NCIMB 11778 / NCTC 12712 / WDCM 00102 / Lb 14</strain>
    </source>
</reference>
<evidence type="ECO:0000256" key="2">
    <source>
        <dbReference type="SAM" id="Phobius"/>
    </source>
</evidence>
<dbReference type="AlphaFoldDB" id="Q1G8G1"/>
<evidence type="ECO:0000256" key="1">
    <source>
        <dbReference type="SAM" id="Coils"/>
    </source>
</evidence>
<keyword evidence="5" id="KW-1185">Reference proteome</keyword>
<dbReference type="STRING" id="390333.Ldb1985"/>
<name>Q1G8G1_LACDA</name>
<keyword evidence="2" id="KW-1133">Transmembrane helix</keyword>
<proteinExistence type="predicted"/>
<feature type="transmembrane region" description="Helical" evidence="2">
    <location>
        <begin position="136"/>
        <end position="157"/>
    </location>
</feature>
<organism evidence="4 5">
    <name type="scientific">Lactobacillus delbrueckii subsp. bulgaricus (strain ATCC 11842 / DSM 20081 / BCRC 10696 / JCM 1002 / NBRC 13953 / NCIMB 11778 / NCTC 12712 / WDCM 00102 / Lb 14)</name>
    <dbReference type="NCBI Taxonomy" id="390333"/>
    <lineage>
        <taxon>Bacteria</taxon>
        <taxon>Bacillati</taxon>
        <taxon>Bacillota</taxon>
        <taxon>Bacilli</taxon>
        <taxon>Lactobacillales</taxon>
        <taxon>Lactobacillaceae</taxon>
        <taxon>Lactobacillus</taxon>
    </lineage>
</organism>
<evidence type="ECO:0000313" key="4">
    <source>
        <dbReference type="EMBL" id="CAI98723.1"/>
    </source>
</evidence>
<keyword evidence="2" id="KW-0812">Transmembrane</keyword>
<dbReference type="Proteomes" id="UP000001259">
    <property type="component" value="Chromosome"/>
</dbReference>
<dbReference type="PATRIC" id="fig|390333.13.peg.1549"/>
<keyword evidence="2" id="KW-0472">Membrane</keyword>
<dbReference type="Pfam" id="PF20693">
    <property type="entry name" value="YobI-ATPase"/>
    <property type="match status" value="1"/>
</dbReference>
<accession>Q1G8G1</accession>
<dbReference type="BioCyc" id="LDEL390333:LDB_RS08630-MONOMER"/>
<evidence type="ECO:0000313" key="5">
    <source>
        <dbReference type="Proteomes" id="UP000001259"/>
    </source>
</evidence>
<protein>
    <recommendedName>
        <fullName evidence="3">YobI-like P-loop NTPase domain-containing protein</fullName>
    </recommendedName>
</protein>
<dbReference type="SUPFAM" id="SSF52540">
    <property type="entry name" value="P-loop containing nucleoside triphosphate hydrolases"/>
    <property type="match status" value="1"/>
</dbReference>